<name>A0A846ZMS1_9GAMM</name>
<evidence type="ECO:0000256" key="2">
    <source>
        <dbReference type="ARBA" id="ARBA00022723"/>
    </source>
</evidence>
<dbReference type="InterPro" id="IPR036909">
    <property type="entry name" value="Cyt_c-like_dom_sf"/>
</dbReference>
<sequence>MAFLALLSWGASASGYTPASVPNTLKQRITACTSCHGANGEGGTNGFNPRLAGKPATYLYHQLLNFRDGRRHYPLMTYMLRPLSDAYLHEIATYFSALDTRYPERHPPRLSSTELARGRTLVHEGDPGKGIPACQACHGARLTGVEPAIPGLLGLPYSYLSAQLGAWRNGTRRMRNPDCMKHVADRLDARDIRAVAAWLAAQPIPAEDRAQAASSPGHDLPLRCGSVEIGE</sequence>
<keyword evidence="8" id="KW-1185">Reference proteome</keyword>
<feature type="binding site" description="axial binding residue" evidence="5">
    <location>
        <position position="36"/>
    </location>
    <ligand>
        <name>heme c</name>
        <dbReference type="ChEBI" id="CHEBI:61717"/>
        <label>1</label>
    </ligand>
    <ligandPart>
        <name>Fe</name>
        <dbReference type="ChEBI" id="CHEBI:18248"/>
    </ligandPart>
</feature>
<dbReference type="PROSITE" id="PS51007">
    <property type="entry name" value="CYTC"/>
    <property type="match status" value="2"/>
</dbReference>
<dbReference type="PANTHER" id="PTHR33751">
    <property type="entry name" value="CBB3-TYPE CYTOCHROME C OXIDASE SUBUNIT FIXP"/>
    <property type="match status" value="1"/>
</dbReference>
<feature type="binding site" description="covalent" evidence="4">
    <location>
        <position position="134"/>
    </location>
    <ligand>
        <name>heme c</name>
        <dbReference type="ChEBI" id="CHEBI:61717"/>
        <label>2</label>
    </ligand>
</feature>
<dbReference type="Proteomes" id="UP000541636">
    <property type="component" value="Unassembled WGS sequence"/>
</dbReference>
<evidence type="ECO:0000313" key="8">
    <source>
        <dbReference type="Proteomes" id="UP000541636"/>
    </source>
</evidence>
<gene>
    <name evidence="7" type="ORF">HF690_07180</name>
</gene>
<evidence type="ECO:0000256" key="3">
    <source>
        <dbReference type="ARBA" id="ARBA00023004"/>
    </source>
</evidence>
<feature type="binding site" description="axial binding residue" evidence="5">
    <location>
        <position position="180"/>
    </location>
    <ligand>
        <name>heme c</name>
        <dbReference type="ChEBI" id="CHEBI:61717"/>
        <label>2</label>
    </ligand>
    <ligandPart>
        <name>Fe</name>
        <dbReference type="ChEBI" id="CHEBI:18248"/>
    </ligandPart>
</feature>
<dbReference type="InterPro" id="IPR050597">
    <property type="entry name" value="Cytochrome_c_Oxidase_Subunit"/>
</dbReference>
<evidence type="ECO:0000259" key="6">
    <source>
        <dbReference type="PROSITE" id="PS51007"/>
    </source>
</evidence>
<proteinExistence type="predicted"/>
<feature type="domain" description="Cytochrome c" evidence="6">
    <location>
        <begin position="113"/>
        <end position="203"/>
    </location>
</feature>
<dbReference type="AlphaFoldDB" id="A0A846ZMS1"/>
<comment type="caution">
    <text evidence="7">The sequence shown here is derived from an EMBL/GenBank/DDBJ whole genome shotgun (WGS) entry which is preliminary data.</text>
</comment>
<feature type="binding site" description="axial binding residue" evidence="5">
    <location>
        <position position="138"/>
    </location>
    <ligand>
        <name>heme c</name>
        <dbReference type="ChEBI" id="CHEBI:61717"/>
        <label>2</label>
    </ligand>
    <ligandPart>
        <name>Fe</name>
        <dbReference type="ChEBI" id="CHEBI:18248"/>
    </ligandPart>
</feature>
<evidence type="ECO:0000256" key="1">
    <source>
        <dbReference type="ARBA" id="ARBA00022617"/>
    </source>
</evidence>
<evidence type="ECO:0000256" key="5">
    <source>
        <dbReference type="PIRSR" id="PIRSR000005-2"/>
    </source>
</evidence>
<evidence type="ECO:0000256" key="4">
    <source>
        <dbReference type="PIRSR" id="PIRSR000005-1"/>
    </source>
</evidence>
<feature type="binding site" description="covalent" evidence="4">
    <location>
        <position position="32"/>
    </location>
    <ligand>
        <name>heme c</name>
        <dbReference type="ChEBI" id="CHEBI:61717"/>
        <label>1</label>
    </ligand>
</feature>
<feature type="binding site" description="covalent" evidence="4">
    <location>
        <position position="35"/>
    </location>
    <ligand>
        <name>heme c</name>
        <dbReference type="ChEBI" id="CHEBI:61717"/>
        <label>1</label>
    </ligand>
</feature>
<dbReference type="GO" id="GO:0009055">
    <property type="term" value="F:electron transfer activity"/>
    <property type="evidence" value="ECO:0007669"/>
    <property type="project" value="InterPro"/>
</dbReference>
<feature type="domain" description="Cytochrome c" evidence="6">
    <location>
        <begin position="10"/>
        <end position="99"/>
    </location>
</feature>
<dbReference type="InterPro" id="IPR009056">
    <property type="entry name" value="Cyt_c-like_dom"/>
</dbReference>
<keyword evidence="2 5" id="KW-0479">Metal-binding</keyword>
<dbReference type="SUPFAM" id="SSF46626">
    <property type="entry name" value="Cytochrome c"/>
    <property type="match status" value="2"/>
</dbReference>
<feature type="binding site" description="covalent" evidence="4">
    <location>
        <position position="137"/>
    </location>
    <ligand>
        <name>heme c</name>
        <dbReference type="ChEBI" id="CHEBI:61717"/>
        <label>2</label>
    </ligand>
</feature>
<dbReference type="Gene3D" id="1.10.760.10">
    <property type="entry name" value="Cytochrome c-like domain"/>
    <property type="match status" value="2"/>
</dbReference>
<dbReference type="GO" id="GO:0020037">
    <property type="term" value="F:heme binding"/>
    <property type="evidence" value="ECO:0007669"/>
    <property type="project" value="InterPro"/>
</dbReference>
<keyword evidence="3 5" id="KW-0408">Iron</keyword>
<dbReference type="GO" id="GO:0042597">
    <property type="term" value="C:periplasmic space"/>
    <property type="evidence" value="ECO:0007669"/>
    <property type="project" value="InterPro"/>
</dbReference>
<accession>A0A846ZMS1</accession>
<dbReference type="GO" id="GO:0005506">
    <property type="term" value="F:iron ion binding"/>
    <property type="evidence" value="ECO:0007669"/>
    <property type="project" value="InterPro"/>
</dbReference>
<dbReference type="Pfam" id="PF00034">
    <property type="entry name" value="Cytochrom_C"/>
    <property type="match status" value="2"/>
</dbReference>
<keyword evidence="1 4" id="KW-0349">Heme</keyword>
<organism evidence="7 8">
    <name type="scientific">Oleiagrimonas citrea</name>
    <dbReference type="NCBI Taxonomy" id="1665687"/>
    <lineage>
        <taxon>Bacteria</taxon>
        <taxon>Pseudomonadati</taxon>
        <taxon>Pseudomonadota</taxon>
        <taxon>Gammaproteobacteria</taxon>
        <taxon>Lysobacterales</taxon>
        <taxon>Rhodanobacteraceae</taxon>
        <taxon>Oleiagrimonas</taxon>
    </lineage>
</organism>
<comment type="PTM">
    <text evidence="4">Binds 2 heme c groups covalently per subunit.</text>
</comment>
<feature type="binding site" description="axial binding residue" evidence="5">
    <location>
        <position position="76"/>
    </location>
    <ligand>
        <name>heme c</name>
        <dbReference type="ChEBI" id="CHEBI:61717"/>
        <label>1</label>
    </ligand>
    <ligandPart>
        <name>Fe</name>
        <dbReference type="ChEBI" id="CHEBI:18248"/>
    </ligandPart>
</feature>
<evidence type="ECO:0000313" key="7">
    <source>
        <dbReference type="EMBL" id="NKZ38741.1"/>
    </source>
</evidence>
<dbReference type="EMBL" id="JAAZQD010000003">
    <property type="protein sequence ID" value="NKZ38741.1"/>
    <property type="molecule type" value="Genomic_DNA"/>
</dbReference>
<protein>
    <submittedName>
        <fullName evidence="7">C-type cytochrome</fullName>
    </submittedName>
</protein>
<dbReference type="PANTHER" id="PTHR33751:SF11">
    <property type="entry name" value="BLL4483 PROTEIN"/>
    <property type="match status" value="1"/>
</dbReference>
<dbReference type="PIRSF" id="PIRSF000005">
    <property type="entry name" value="Cytochrome_c4"/>
    <property type="match status" value="1"/>
</dbReference>
<reference evidence="7 8" key="1">
    <citation type="journal article" date="2017" name="Int. J. Syst. Evol. Microbiol.">
        <title>Oleiagrimonas citrea sp. nov., a marine bacterium isolated from tidal flat sediment and emended description of the genus Oleiagrimonas Fang et al. 2015 and Oleiagrimonas soli.</title>
        <authorList>
            <person name="Yang S.H."/>
            <person name="Seo H.S."/>
            <person name="Seong C.N."/>
            <person name="Kwon K.K."/>
        </authorList>
    </citation>
    <scope>NUCLEOTIDE SEQUENCE [LARGE SCALE GENOMIC DNA]</scope>
    <source>
        <strain evidence="7 8">MEBiC09124</strain>
    </source>
</reference>
<dbReference type="InterPro" id="IPR024167">
    <property type="entry name" value="Cytochrome_c4-like"/>
</dbReference>